<protein>
    <submittedName>
        <fullName evidence="2">Uncharacterized protein</fullName>
    </submittedName>
</protein>
<dbReference type="EMBL" id="VSSQ01087955">
    <property type="protein sequence ID" value="MPN34757.1"/>
    <property type="molecule type" value="Genomic_DNA"/>
</dbReference>
<proteinExistence type="predicted"/>
<gene>
    <name evidence="2" type="ORF">SDC9_182251</name>
</gene>
<feature type="region of interest" description="Disordered" evidence="1">
    <location>
        <begin position="75"/>
        <end position="94"/>
    </location>
</feature>
<evidence type="ECO:0000313" key="2">
    <source>
        <dbReference type="EMBL" id="MPN34757.1"/>
    </source>
</evidence>
<comment type="caution">
    <text evidence="2">The sequence shown here is derived from an EMBL/GenBank/DDBJ whole genome shotgun (WGS) entry which is preliminary data.</text>
</comment>
<sequence>MGDDLADFPRVVKHMLGFKSETRRPDRVGTDFGIGTQRGKIRYFHLFRHFRGVRGKGGERIYVVGREEIVFKHRKRQYQENQQPRAEGDERYFE</sequence>
<reference evidence="2" key="1">
    <citation type="submission" date="2019-08" db="EMBL/GenBank/DDBJ databases">
        <authorList>
            <person name="Kucharzyk K."/>
            <person name="Murdoch R.W."/>
            <person name="Higgins S."/>
            <person name="Loffler F."/>
        </authorList>
    </citation>
    <scope>NUCLEOTIDE SEQUENCE</scope>
</reference>
<evidence type="ECO:0000256" key="1">
    <source>
        <dbReference type="SAM" id="MobiDB-lite"/>
    </source>
</evidence>
<dbReference type="AlphaFoldDB" id="A0A645H6V0"/>
<name>A0A645H6V0_9ZZZZ</name>
<organism evidence="2">
    <name type="scientific">bioreactor metagenome</name>
    <dbReference type="NCBI Taxonomy" id="1076179"/>
    <lineage>
        <taxon>unclassified sequences</taxon>
        <taxon>metagenomes</taxon>
        <taxon>ecological metagenomes</taxon>
    </lineage>
</organism>
<accession>A0A645H6V0</accession>